<accession>A0AAV9F2M3</accession>
<dbReference type="EMBL" id="JAUJYO010000004">
    <property type="protein sequence ID" value="KAK1318593.1"/>
    <property type="molecule type" value="Genomic_DNA"/>
</dbReference>
<dbReference type="AlphaFoldDB" id="A0AAV9F2M3"/>
<proteinExistence type="predicted"/>
<reference evidence="1" key="2">
    <citation type="submission" date="2023-06" db="EMBL/GenBank/DDBJ databases">
        <authorList>
            <person name="Ma L."/>
            <person name="Liu K.-W."/>
            <person name="Li Z."/>
            <person name="Hsiao Y.-Y."/>
            <person name="Qi Y."/>
            <person name="Fu T."/>
            <person name="Tang G."/>
            <person name="Zhang D."/>
            <person name="Sun W.-H."/>
            <person name="Liu D.-K."/>
            <person name="Li Y."/>
            <person name="Chen G.-Z."/>
            <person name="Liu X.-D."/>
            <person name="Liao X.-Y."/>
            <person name="Jiang Y.-T."/>
            <person name="Yu X."/>
            <person name="Hao Y."/>
            <person name="Huang J."/>
            <person name="Zhao X.-W."/>
            <person name="Ke S."/>
            <person name="Chen Y.-Y."/>
            <person name="Wu W.-L."/>
            <person name="Hsu J.-L."/>
            <person name="Lin Y.-F."/>
            <person name="Huang M.-D."/>
            <person name="Li C.-Y."/>
            <person name="Huang L."/>
            <person name="Wang Z.-W."/>
            <person name="Zhao X."/>
            <person name="Zhong W.-Y."/>
            <person name="Peng D.-H."/>
            <person name="Ahmad S."/>
            <person name="Lan S."/>
            <person name="Zhang J.-S."/>
            <person name="Tsai W.-C."/>
            <person name="Van De Peer Y."/>
            <person name="Liu Z.-J."/>
        </authorList>
    </citation>
    <scope>NUCLEOTIDE SEQUENCE</scope>
    <source>
        <strain evidence="1">CP</strain>
        <tissue evidence="1">Leaves</tissue>
    </source>
</reference>
<evidence type="ECO:0000313" key="1">
    <source>
        <dbReference type="EMBL" id="KAK1318593.1"/>
    </source>
</evidence>
<dbReference type="Proteomes" id="UP001180020">
    <property type="component" value="Unassembled WGS sequence"/>
</dbReference>
<protein>
    <submittedName>
        <fullName evidence="1">Uncharacterized protein</fullName>
    </submittedName>
</protein>
<name>A0AAV9F2M3_ACOCL</name>
<keyword evidence="2" id="KW-1185">Reference proteome</keyword>
<gene>
    <name evidence="1" type="ORF">QJS10_CPB04g01777</name>
</gene>
<evidence type="ECO:0000313" key="2">
    <source>
        <dbReference type="Proteomes" id="UP001180020"/>
    </source>
</evidence>
<comment type="caution">
    <text evidence="1">The sequence shown here is derived from an EMBL/GenBank/DDBJ whole genome shotgun (WGS) entry which is preliminary data.</text>
</comment>
<organism evidence="1 2">
    <name type="scientific">Acorus calamus</name>
    <name type="common">Sweet flag</name>
    <dbReference type="NCBI Taxonomy" id="4465"/>
    <lineage>
        <taxon>Eukaryota</taxon>
        <taxon>Viridiplantae</taxon>
        <taxon>Streptophyta</taxon>
        <taxon>Embryophyta</taxon>
        <taxon>Tracheophyta</taxon>
        <taxon>Spermatophyta</taxon>
        <taxon>Magnoliopsida</taxon>
        <taxon>Liliopsida</taxon>
        <taxon>Acoraceae</taxon>
        <taxon>Acorus</taxon>
    </lineage>
</organism>
<reference evidence="1" key="1">
    <citation type="journal article" date="2023" name="Nat. Commun.">
        <title>Diploid and tetraploid genomes of Acorus and the evolution of monocots.</title>
        <authorList>
            <person name="Ma L."/>
            <person name="Liu K.W."/>
            <person name="Li Z."/>
            <person name="Hsiao Y.Y."/>
            <person name="Qi Y."/>
            <person name="Fu T."/>
            <person name="Tang G.D."/>
            <person name="Zhang D."/>
            <person name="Sun W.H."/>
            <person name="Liu D.K."/>
            <person name="Li Y."/>
            <person name="Chen G.Z."/>
            <person name="Liu X.D."/>
            <person name="Liao X.Y."/>
            <person name="Jiang Y.T."/>
            <person name="Yu X."/>
            <person name="Hao Y."/>
            <person name="Huang J."/>
            <person name="Zhao X.W."/>
            <person name="Ke S."/>
            <person name="Chen Y.Y."/>
            <person name="Wu W.L."/>
            <person name="Hsu J.L."/>
            <person name="Lin Y.F."/>
            <person name="Huang M.D."/>
            <person name="Li C.Y."/>
            <person name="Huang L."/>
            <person name="Wang Z.W."/>
            <person name="Zhao X."/>
            <person name="Zhong W.Y."/>
            <person name="Peng D.H."/>
            <person name="Ahmad S."/>
            <person name="Lan S."/>
            <person name="Zhang J.S."/>
            <person name="Tsai W.C."/>
            <person name="Van de Peer Y."/>
            <person name="Liu Z.J."/>
        </authorList>
    </citation>
    <scope>NUCLEOTIDE SEQUENCE</scope>
    <source>
        <strain evidence="1">CP</strain>
    </source>
</reference>
<sequence length="59" mass="6053">MWFSSSASPSPLEGLSLIGSPSSPAACPSGVRPGLRLLRGFHGVDGGPKNEDFTPIRSA</sequence>